<evidence type="ECO:0000313" key="3">
    <source>
        <dbReference type="Proteomes" id="UP001430953"/>
    </source>
</evidence>
<organism evidence="2 3">
    <name type="scientific">Cardiocondyla obscurior</name>
    <dbReference type="NCBI Taxonomy" id="286306"/>
    <lineage>
        <taxon>Eukaryota</taxon>
        <taxon>Metazoa</taxon>
        <taxon>Ecdysozoa</taxon>
        <taxon>Arthropoda</taxon>
        <taxon>Hexapoda</taxon>
        <taxon>Insecta</taxon>
        <taxon>Pterygota</taxon>
        <taxon>Neoptera</taxon>
        <taxon>Endopterygota</taxon>
        <taxon>Hymenoptera</taxon>
        <taxon>Apocrita</taxon>
        <taxon>Aculeata</taxon>
        <taxon>Formicoidea</taxon>
        <taxon>Formicidae</taxon>
        <taxon>Myrmicinae</taxon>
        <taxon>Cardiocondyla</taxon>
    </lineage>
</organism>
<reference evidence="2 3" key="1">
    <citation type="submission" date="2023-03" db="EMBL/GenBank/DDBJ databases">
        <title>High recombination rates correlate with genetic variation in Cardiocondyla obscurior ants.</title>
        <authorList>
            <person name="Errbii M."/>
        </authorList>
    </citation>
    <scope>NUCLEOTIDE SEQUENCE [LARGE SCALE GENOMIC DNA]</scope>
    <source>
        <strain evidence="2">Alpha-2009</strain>
        <tissue evidence="2">Whole body</tissue>
    </source>
</reference>
<accession>A0AAW2ENA2</accession>
<evidence type="ECO:0000256" key="1">
    <source>
        <dbReference type="SAM" id="MobiDB-lite"/>
    </source>
</evidence>
<sequence>MTNVTSKIIAGIDKAGNRGKGSLAGSHEVASHQGRIKEGLAGRPAGKGRFISNKKAARALPCSRDVPPFLVFTCKVRQRTNILKRGAIFVAEICWRKRERERERGPRTNPHYNAYKKKKRNENTRSRAFINL</sequence>
<evidence type="ECO:0000313" key="2">
    <source>
        <dbReference type="EMBL" id="KAL0105223.1"/>
    </source>
</evidence>
<keyword evidence="3" id="KW-1185">Reference proteome</keyword>
<gene>
    <name evidence="2" type="ORF">PUN28_016702</name>
</gene>
<comment type="caution">
    <text evidence="2">The sequence shown here is derived from an EMBL/GenBank/DDBJ whole genome shotgun (WGS) entry which is preliminary data.</text>
</comment>
<protein>
    <submittedName>
        <fullName evidence="2">Uncharacterized protein</fullName>
    </submittedName>
</protein>
<proteinExistence type="predicted"/>
<dbReference type="AlphaFoldDB" id="A0AAW2ENA2"/>
<dbReference type="Proteomes" id="UP001430953">
    <property type="component" value="Unassembled WGS sequence"/>
</dbReference>
<feature type="region of interest" description="Disordered" evidence="1">
    <location>
        <begin position="16"/>
        <end position="47"/>
    </location>
</feature>
<dbReference type="EMBL" id="JADYXP020000019">
    <property type="protein sequence ID" value="KAL0105223.1"/>
    <property type="molecule type" value="Genomic_DNA"/>
</dbReference>
<name>A0AAW2ENA2_9HYME</name>